<evidence type="ECO:0008006" key="3">
    <source>
        <dbReference type="Google" id="ProtNLM"/>
    </source>
</evidence>
<sequence>MFRVFIAATAQGAMETDTVRIREKFSFLLNDPDLKGLSLTIDPLRAGWNTPMQTNHYRSGCAPMEALHDACIQLRQGRIHFATITGSDALKTGYLREERNRMMQIYGSDISLPEAYTALAESFCRRHHIAVETFRELRDALFDNYRRSVPYARIDPLRMGAVTRLFRAVDCANPLMDYSGWILLCREDVLEIIGADHSPVEVLGTGFAMAGGDGPAHVDEIASYHHLKRACSMANDQAGFDFADIFNRKKAFLEAYTCYPVVPMGLLLAGGFVQDCRDIPDWLGEHSLTLKGGMNLDRAPWNLPALRALIDMGRKLKQHTGMIGGVHGNGGLGGRQGFAILA</sequence>
<dbReference type="RefSeq" id="WP_144684973.1">
    <property type="nucleotide sequence ID" value="NZ_VLLC01000014.1"/>
</dbReference>
<organism evidence="1 2">
    <name type="scientific">Desulfobotulus alkaliphilus</name>
    <dbReference type="NCBI Taxonomy" id="622671"/>
    <lineage>
        <taxon>Bacteria</taxon>
        <taxon>Pseudomonadati</taxon>
        <taxon>Thermodesulfobacteriota</taxon>
        <taxon>Desulfobacteria</taxon>
        <taxon>Desulfobacterales</taxon>
        <taxon>Desulfobacteraceae</taxon>
        <taxon>Desulfobotulus</taxon>
    </lineage>
</organism>
<evidence type="ECO:0000313" key="2">
    <source>
        <dbReference type="Proteomes" id="UP000318307"/>
    </source>
</evidence>
<dbReference type="EMBL" id="VLLC01000014">
    <property type="protein sequence ID" value="TWI71175.1"/>
    <property type="molecule type" value="Genomic_DNA"/>
</dbReference>
<name>A0A562RQ15_9BACT</name>
<dbReference type="OrthoDB" id="6113844at2"/>
<evidence type="ECO:0000313" key="1">
    <source>
        <dbReference type="EMBL" id="TWI71175.1"/>
    </source>
</evidence>
<proteinExistence type="predicted"/>
<protein>
    <recommendedName>
        <fullName evidence="3">Acetyl-CoA acetyltransferase</fullName>
    </recommendedName>
</protein>
<dbReference type="Gene3D" id="3.40.47.10">
    <property type="match status" value="1"/>
</dbReference>
<gene>
    <name evidence="1" type="ORF">LZ24_01973</name>
</gene>
<comment type="caution">
    <text evidence="1">The sequence shown here is derived from an EMBL/GenBank/DDBJ whole genome shotgun (WGS) entry which is preliminary data.</text>
</comment>
<reference evidence="1 2" key="1">
    <citation type="submission" date="2019-07" db="EMBL/GenBank/DDBJ databases">
        <title>Genome sequencing of 100 strains of the haloalkaliphilic chemolithoautotrophic sulfur-oxidizing bacterium Thioalkalivibrio.</title>
        <authorList>
            <person name="Muyzer G."/>
        </authorList>
    </citation>
    <scope>NUCLEOTIDE SEQUENCE [LARGE SCALE GENOMIC DNA]</scope>
    <source>
        <strain evidence="1 2">ASO4-4</strain>
    </source>
</reference>
<dbReference type="InterPro" id="IPR016039">
    <property type="entry name" value="Thiolase-like"/>
</dbReference>
<accession>A0A562RQ15</accession>
<dbReference type="Proteomes" id="UP000318307">
    <property type="component" value="Unassembled WGS sequence"/>
</dbReference>
<dbReference type="AlphaFoldDB" id="A0A562RQ15"/>
<dbReference type="GO" id="GO:0016746">
    <property type="term" value="F:acyltransferase activity"/>
    <property type="evidence" value="ECO:0007669"/>
    <property type="project" value="InterPro"/>
</dbReference>
<keyword evidence="2" id="KW-1185">Reference proteome</keyword>